<dbReference type="OrthoDB" id="6497614at2759"/>
<keyword evidence="1" id="KW-0732">Signal</keyword>
<name>A0A6M2DAW8_RHIMP</name>
<proteinExistence type="predicted"/>
<feature type="signal peptide" evidence="1">
    <location>
        <begin position="1"/>
        <end position="19"/>
    </location>
</feature>
<reference evidence="2" key="1">
    <citation type="submission" date="2019-09" db="EMBL/GenBank/DDBJ databases">
        <title>Organ-specific transcriptomic study of the physiology of the cattle tick, Rhipicephalus microplus.</title>
        <authorList>
            <person name="Tirloni L."/>
            <person name="Braz G."/>
            <person name="Gandara A.C.P."/>
            <person name="Sabadin G.A."/>
            <person name="da Silva R.M."/>
            <person name="Guizzo M.G."/>
            <person name="Machado J.A."/>
            <person name="Costa E.P."/>
            <person name="Gomes H.F."/>
            <person name="Moraes J."/>
            <person name="Mota M.B.S."/>
            <person name="Mesquita R.D."/>
            <person name="Alvarenga P.H."/>
            <person name="Alves F."/>
            <person name="Seixas A."/>
            <person name="da Fonseca R.N."/>
            <person name="Fogaca A."/>
            <person name="Logullo C."/>
            <person name="Tanaka A."/>
            <person name="Daffre S."/>
            <person name="Termignoni C."/>
            <person name="Vaz I.S.Jr."/>
            <person name="Oliveira P.L."/>
            <person name="Ribeiro J.M."/>
        </authorList>
    </citation>
    <scope>NUCLEOTIDE SEQUENCE</scope>
    <source>
        <strain evidence="2">Porto Alegre</strain>
    </source>
</reference>
<dbReference type="EMBL" id="GHWJ01010558">
    <property type="protein sequence ID" value="NOV43295.1"/>
    <property type="molecule type" value="Transcribed_RNA"/>
</dbReference>
<dbReference type="AlphaFoldDB" id="A0A6M2DAW8"/>
<evidence type="ECO:0000256" key="1">
    <source>
        <dbReference type="SAM" id="SignalP"/>
    </source>
</evidence>
<organism evidence="2">
    <name type="scientific">Rhipicephalus microplus</name>
    <name type="common">Cattle tick</name>
    <name type="synonym">Boophilus microplus</name>
    <dbReference type="NCBI Taxonomy" id="6941"/>
    <lineage>
        <taxon>Eukaryota</taxon>
        <taxon>Metazoa</taxon>
        <taxon>Ecdysozoa</taxon>
        <taxon>Arthropoda</taxon>
        <taxon>Chelicerata</taxon>
        <taxon>Arachnida</taxon>
        <taxon>Acari</taxon>
        <taxon>Parasitiformes</taxon>
        <taxon>Ixodida</taxon>
        <taxon>Ixodoidea</taxon>
        <taxon>Ixodidae</taxon>
        <taxon>Rhipicephalinae</taxon>
        <taxon>Rhipicephalus</taxon>
        <taxon>Boophilus</taxon>
    </lineage>
</organism>
<feature type="chain" id="PRO_5026675229" evidence="1">
    <location>
        <begin position="20"/>
        <end position="79"/>
    </location>
</feature>
<accession>A0A6M2DAW8</accession>
<protein>
    <submittedName>
        <fullName evidence="2">Putative secreted protein</fullName>
    </submittedName>
</protein>
<evidence type="ECO:0000313" key="2">
    <source>
        <dbReference type="EMBL" id="NOV43295.1"/>
    </source>
</evidence>
<dbReference type="VEuPathDB" id="VectorBase:LOC119160793"/>
<sequence>MMRFAVIAACSLLVLTTMGHTHEEKDLICNDSFVPATSVCDGTLDCSELDDISNDESPHICGKCVMPYAHLMLPFLVTK</sequence>